<protein>
    <submittedName>
        <fullName evidence="1">Uncharacterized protein (TIGR00266 family)</fullName>
    </submittedName>
</protein>
<reference evidence="1 2" key="1">
    <citation type="submission" date="2019-06" db="EMBL/GenBank/DDBJ databases">
        <title>Sequencing the genomes of 1000 actinobacteria strains.</title>
        <authorList>
            <person name="Klenk H.-P."/>
        </authorList>
    </citation>
    <scope>NUCLEOTIDE SEQUENCE [LARGE SCALE GENOMIC DNA]</scope>
    <source>
        <strain evidence="1 2">DSM 44826</strain>
    </source>
</reference>
<evidence type="ECO:0000313" key="1">
    <source>
        <dbReference type="EMBL" id="TWF73557.1"/>
    </source>
</evidence>
<dbReference type="RefSeq" id="WP_145910523.1">
    <property type="nucleotide sequence ID" value="NZ_BAAAMZ010000001.1"/>
</dbReference>
<dbReference type="InterPro" id="IPR036983">
    <property type="entry name" value="AIM24_sf"/>
</dbReference>
<dbReference type="Pfam" id="PF01987">
    <property type="entry name" value="AIM24"/>
    <property type="match status" value="1"/>
</dbReference>
<dbReference type="OrthoDB" id="6048299at2"/>
<accession>A0A561SFH0</accession>
<gene>
    <name evidence="1" type="ORF">FHX73_15170</name>
</gene>
<sequence>MQAEVKGSTMPVLEIQLAPGEQVVSAHGELSWMTANIQMSQTTNSGGPRGGGLLGTLKRAVSGGGIFLTRYQAHGSAGLVAFAAKVPGHIVPVDVAPGRAVLVHRHGWVCGTPGITPTIALQQSFRGGLWGGDGFVLQRLEGQGRAWIELSGELTQYTLGAGQTMLVHPGHVGMFDESVQFTITTVPGIANKIFGGDGYHLVALTGPGQIWLQSMPLPNLAHALEPYLARDGATAAAEGAGLGGIVGGIMRG</sequence>
<dbReference type="InterPro" id="IPR002838">
    <property type="entry name" value="AIM24"/>
</dbReference>
<dbReference type="SUPFAM" id="SSF51219">
    <property type="entry name" value="TRAP-like"/>
    <property type="match status" value="1"/>
</dbReference>
<dbReference type="EMBL" id="VIWT01000005">
    <property type="protein sequence ID" value="TWF73557.1"/>
    <property type="molecule type" value="Genomic_DNA"/>
</dbReference>
<comment type="caution">
    <text evidence="1">The sequence shown here is derived from an EMBL/GenBank/DDBJ whole genome shotgun (WGS) entry which is preliminary data.</text>
</comment>
<dbReference type="Gene3D" id="3.60.160.10">
    <property type="entry name" value="Mitochondrial biogenesis AIM24"/>
    <property type="match status" value="1"/>
</dbReference>
<dbReference type="PANTHER" id="PTHR43657:SF1">
    <property type="entry name" value="ALTERED INHERITANCE OF MITOCHONDRIA PROTEIN 24, MITOCHONDRIAL"/>
    <property type="match status" value="1"/>
</dbReference>
<proteinExistence type="predicted"/>
<organism evidence="1 2">
    <name type="scientific">Kitasatospora viridis</name>
    <dbReference type="NCBI Taxonomy" id="281105"/>
    <lineage>
        <taxon>Bacteria</taxon>
        <taxon>Bacillati</taxon>
        <taxon>Actinomycetota</taxon>
        <taxon>Actinomycetes</taxon>
        <taxon>Kitasatosporales</taxon>
        <taxon>Streptomycetaceae</taxon>
        <taxon>Kitasatospora</taxon>
    </lineage>
</organism>
<dbReference type="InterPro" id="IPR016031">
    <property type="entry name" value="Trp_RNA-bd_attenuator-like_dom"/>
</dbReference>
<dbReference type="AlphaFoldDB" id="A0A561SFH0"/>
<dbReference type="Proteomes" id="UP000317940">
    <property type="component" value="Unassembled WGS sequence"/>
</dbReference>
<dbReference type="PANTHER" id="PTHR43657">
    <property type="entry name" value="TRYPTOPHAN RNA-BINDING ATTENUATOR PROTEIN-LIKE PROTEIN"/>
    <property type="match status" value="1"/>
</dbReference>
<name>A0A561SFH0_9ACTN</name>
<keyword evidence="2" id="KW-1185">Reference proteome</keyword>
<evidence type="ECO:0000313" key="2">
    <source>
        <dbReference type="Proteomes" id="UP000317940"/>
    </source>
</evidence>